<name>A0A9P1HB30_9PEZI</name>
<proteinExistence type="predicted"/>
<accession>A0A9P1HB30</accession>
<comment type="caution">
    <text evidence="2">The sequence shown here is derived from an EMBL/GenBank/DDBJ whole genome shotgun (WGS) entry which is preliminary data.</text>
</comment>
<evidence type="ECO:0000313" key="3">
    <source>
        <dbReference type="Proteomes" id="UP000838763"/>
    </source>
</evidence>
<evidence type="ECO:0000313" key="2">
    <source>
        <dbReference type="EMBL" id="CAI4219261.1"/>
    </source>
</evidence>
<reference evidence="2" key="1">
    <citation type="submission" date="2022-11" db="EMBL/GenBank/DDBJ databases">
        <authorList>
            <person name="Scott C."/>
            <person name="Bruce N."/>
        </authorList>
    </citation>
    <scope>NUCLEOTIDE SEQUENCE</scope>
</reference>
<dbReference type="Proteomes" id="UP000838763">
    <property type="component" value="Unassembled WGS sequence"/>
</dbReference>
<dbReference type="AlphaFoldDB" id="A0A9P1HB30"/>
<gene>
    <name evidence="2" type="ORF">PPNO1_LOCUS8829</name>
</gene>
<dbReference type="OrthoDB" id="2341546at2759"/>
<keyword evidence="3" id="KW-1185">Reference proteome</keyword>
<evidence type="ECO:0000256" key="1">
    <source>
        <dbReference type="SAM" id="SignalP"/>
    </source>
</evidence>
<feature type="signal peptide" evidence="1">
    <location>
        <begin position="1"/>
        <end position="18"/>
    </location>
</feature>
<sequence length="218" mass="23139">MLVAAGFALLKLLRSFFAKTIEFERGRSLFHRTIQAIRTTSVAQNDLQSRLAELMVQMWNGARLDSVPEGGYNPDDSSFQIDDSLQLKVRCRHSMSLVFDSIWRWREEYQALGRGSLDALKQPTNPDSANESSASSTHLDNSIVNAANTNTNPANATLMPSHALHGGSGMLTANGGLTPGASGLSVPVSAATTMLGGLGYAGAGAEAGYDFSIPSTGC</sequence>
<dbReference type="EMBL" id="CALLCH030000019">
    <property type="protein sequence ID" value="CAI4219261.1"/>
    <property type="molecule type" value="Genomic_DNA"/>
</dbReference>
<protein>
    <submittedName>
        <fullName evidence="2">Uncharacterized protein</fullName>
    </submittedName>
</protein>
<keyword evidence="1" id="KW-0732">Signal</keyword>
<feature type="chain" id="PRO_5040448761" evidence="1">
    <location>
        <begin position="19"/>
        <end position="218"/>
    </location>
</feature>
<organism evidence="2 3">
    <name type="scientific">Parascedosporium putredinis</name>
    <dbReference type="NCBI Taxonomy" id="1442378"/>
    <lineage>
        <taxon>Eukaryota</taxon>
        <taxon>Fungi</taxon>
        <taxon>Dikarya</taxon>
        <taxon>Ascomycota</taxon>
        <taxon>Pezizomycotina</taxon>
        <taxon>Sordariomycetes</taxon>
        <taxon>Hypocreomycetidae</taxon>
        <taxon>Microascales</taxon>
        <taxon>Microascaceae</taxon>
        <taxon>Parascedosporium</taxon>
    </lineage>
</organism>